<dbReference type="PANTHER" id="PTHR21193">
    <property type="entry name" value="OXIDOREDUCTASE-LIKE DOMAIN-CONTAINING PROTEIN 1"/>
    <property type="match status" value="1"/>
</dbReference>
<keyword evidence="6" id="KW-1185">Reference proteome</keyword>
<dbReference type="EMBL" id="JALJZU010000016">
    <property type="protein sequence ID" value="MCP2012253.1"/>
    <property type="molecule type" value="Genomic_DNA"/>
</dbReference>
<evidence type="ECO:0000256" key="1">
    <source>
        <dbReference type="SAM" id="MobiDB-lite"/>
    </source>
</evidence>
<feature type="region of interest" description="Disordered" evidence="1">
    <location>
        <begin position="1"/>
        <end position="23"/>
    </location>
</feature>
<dbReference type="EMBL" id="JAHTGR010000002">
    <property type="protein sequence ID" value="MBV6320418.1"/>
    <property type="molecule type" value="Genomic_DNA"/>
</dbReference>
<reference evidence="3" key="1">
    <citation type="submission" date="2021-07" db="EMBL/GenBank/DDBJ databases">
        <title>Characterization of violacein-producing bacteria and related species.</title>
        <authorList>
            <person name="Wilson H.S."/>
            <person name="De Leon M.E."/>
        </authorList>
    </citation>
    <scope>NUCLEOTIDE SEQUENCE</scope>
    <source>
        <strain evidence="3">HSC-15S17</strain>
    </source>
</reference>
<evidence type="ECO:0000313" key="3">
    <source>
        <dbReference type="EMBL" id="MBV6320418.1"/>
    </source>
</evidence>
<accession>A0AA41H3P7</accession>
<organism evidence="3 5">
    <name type="scientific">Duganella violaceipulchra</name>
    <dbReference type="NCBI Taxonomy" id="2849652"/>
    <lineage>
        <taxon>Bacteria</taxon>
        <taxon>Pseudomonadati</taxon>
        <taxon>Pseudomonadota</taxon>
        <taxon>Betaproteobacteria</taxon>
        <taxon>Burkholderiales</taxon>
        <taxon>Oxalobacteraceae</taxon>
        <taxon>Telluria group</taxon>
        <taxon>Duganella</taxon>
    </lineage>
</organism>
<feature type="domain" description="Oxidoreductase-like" evidence="2">
    <location>
        <begin position="17"/>
        <end position="56"/>
    </location>
</feature>
<sequence length="63" mass="6966">MDAKQNKTDAAADDAMPLPPQAPQPGDCCHSGCSFCVEDMYQDELERYRAALKAWRERHPGAA</sequence>
<dbReference type="Proteomes" id="UP001162889">
    <property type="component" value="Unassembled WGS sequence"/>
</dbReference>
<dbReference type="Pfam" id="PF09791">
    <property type="entry name" value="Oxidored-like"/>
    <property type="match status" value="1"/>
</dbReference>
<dbReference type="RefSeq" id="WP_217941089.1">
    <property type="nucleotide sequence ID" value="NZ_JAHTGR010000002.1"/>
</dbReference>
<dbReference type="PANTHER" id="PTHR21193:SF3">
    <property type="entry name" value="OXIDOREDUCTASE-LIKE DOMAIN-CONTAINING PROTEIN 1"/>
    <property type="match status" value="1"/>
</dbReference>
<evidence type="ECO:0000313" key="6">
    <source>
        <dbReference type="Proteomes" id="UP001162889"/>
    </source>
</evidence>
<dbReference type="InterPro" id="IPR019180">
    <property type="entry name" value="Oxidoreductase-like_N"/>
</dbReference>
<dbReference type="AlphaFoldDB" id="A0AA41H3P7"/>
<evidence type="ECO:0000313" key="5">
    <source>
        <dbReference type="Proteomes" id="UP001155901"/>
    </source>
</evidence>
<reference evidence="4" key="2">
    <citation type="submission" date="2022-03" db="EMBL/GenBank/DDBJ databases">
        <title>Genome Encyclopedia of Bacteria and Archaea VI: Functional Genomics of Type Strains.</title>
        <authorList>
            <person name="Whitman W."/>
        </authorList>
    </citation>
    <scope>NUCLEOTIDE SEQUENCE</scope>
    <source>
        <strain evidence="4">HSC-15S17</strain>
    </source>
</reference>
<name>A0AA41H3P7_9BURK</name>
<dbReference type="InterPro" id="IPR039251">
    <property type="entry name" value="OXLD1"/>
</dbReference>
<evidence type="ECO:0000313" key="4">
    <source>
        <dbReference type="EMBL" id="MCP2012253.1"/>
    </source>
</evidence>
<proteinExistence type="predicted"/>
<gene>
    <name evidence="3" type="ORF">KVP70_05675</name>
    <name evidence="4" type="ORF">L1274_006013</name>
</gene>
<comment type="caution">
    <text evidence="3">The sequence shown here is derived from an EMBL/GenBank/DDBJ whole genome shotgun (WGS) entry which is preliminary data.</text>
</comment>
<dbReference type="Proteomes" id="UP001155901">
    <property type="component" value="Unassembled WGS sequence"/>
</dbReference>
<evidence type="ECO:0000259" key="2">
    <source>
        <dbReference type="Pfam" id="PF09791"/>
    </source>
</evidence>
<protein>
    <submittedName>
        <fullName evidence="3">Oxidoreductase-like domain-containing protein</fullName>
    </submittedName>
</protein>